<organism evidence="20 21">
    <name type="scientific">Galemys pyrenaicus</name>
    <name type="common">Iberian desman</name>
    <name type="synonym">Pyrenean desman</name>
    <dbReference type="NCBI Taxonomy" id="202257"/>
    <lineage>
        <taxon>Eukaryota</taxon>
        <taxon>Metazoa</taxon>
        <taxon>Chordata</taxon>
        <taxon>Craniata</taxon>
        <taxon>Vertebrata</taxon>
        <taxon>Euteleostomi</taxon>
        <taxon>Mammalia</taxon>
        <taxon>Eutheria</taxon>
        <taxon>Laurasiatheria</taxon>
        <taxon>Eulipotyphla</taxon>
        <taxon>Talpidae</taxon>
        <taxon>Galemys</taxon>
    </lineage>
</organism>
<evidence type="ECO:0000313" key="20">
    <source>
        <dbReference type="EMBL" id="KAG8513039.1"/>
    </source>
</evidence>
<keyword evidence="13" id="KW-0325">Glycoprotein</keyword>
<name>A0A8J6DLT3_GALPY</name>
<sequence>MAPRPLLRHVWLGELAHRDPTAAQASPCPIGDFGGVPTSGLESNRLSGFCAPPVNRLAVVGAPSPVYLSASFNHRILFAPFRTKYSVHLSKVISNNLIKMNSTLLSQVENHSIYYNFSEKNSPIFAFENDDCHLPLAMIFTLALAYGAVIILGVSGNLALIIIILKQKEMRNVTNILIVNLSFSDLLVAIMCLPFTFVYTLMDHWVFGEAMCKLNPFVQCVSITVSIFSLVLIAVERHQLIINPRGWRPSNRHAFVGIAIIWVLAVASSLPFLIYQILTDEPFQNVTLEAFKDKYVCFDKFPSDSHRLSYTTLLLVLQYFGPLCFIFICYFKIYIRLKKRNNMMDKMRDNKYRSSETKRINIMLLSIVVAFAVCWLPLTIFNTVFDWNHQIIATCNHNLLFLLCHLTAMISTCVNPIFYGFLNKNFQRDLQFFFNFCDFRSRDDDYETIAMSTMHTDISKTSLKQASPVAFKKINNDDEKI</sequence>
<evidence type="ECO:0000256" key="10">
    <source>
        <dbReference type="ARBA" id="ARBA00023139"/>
    </source>
</evidence>
<dbReference type="GO" id="GO:0004983">
    <property type="term" value="F:neuropeptide Y receptor activity"/>
    <property type="evidence" value="ECO:0007669"/>
    <property type="project" value="InterPro"/>
</dbReference>
<dbReference type="PRINTS" id="PR00237">
    <property type="entry name" value="GPCRRHODOPSN"/>
</dbReference>
<dbReference type="EMBL" id="JAGFMF010011779">
    <property type="protein sequence ID" value="KAG8513039.1"/>
    <property type="molecule type" value="Genomic_DNA"/>
</dbReference>
<dbReference type="PROSITE" id="PS00237">
    <property type="entry name" value="G_PROTEIN_RECEP_F1_1"/>
    <property type="match status" value="1"/>
</dbReference>
<evidence type="ECO:0000256" key="2">
    <source>
        <dbReference type="ARBA" id="ARBA00010663"/>
    </source>
</evidence>
<dbReference type="OrthoDB" id="9046662at2759"/>
<keyword evidence="6 17" id="KW-0812">Transmembrane</keyword>
<evidence type="ECO:0000256" key="15">
    <source>
        <dbReference type="ARBA" id="ARBA00023288"/>
    </source>
</evidence>
<keyword evidence="7 18" id="KW-1133">Transmembrane helix</keyword>
<feature type="transmembrane region" description="Helical" evidence="18">
    <location>
        <begin position="136"/>
        <end position="165"/>
    </location>
</feature>
<comment type="subcellular location">
    <subcellularLocation>
        <location evidence="1">Cell membrane</location>
        <topology evidence="1">Multi-pass membrane protein</topology>
    </subcellularLocation>
</comment>
<keyword evidence="9 18" id="KW-0472">Membrane</keyword>
<comment type="function">
    <text evidence="16">Receptor for neuropeptide Y and peptide YY.</text>
</comment>
<keyword evidence="4" id="KW-1003">Cell membrane</keyword>
<keyword evidence="21" id="KW-1185">Reference proteome</keyword>
<keyword evidence="8 17" id="KW-0297">G-protein coupled receptor</keyword>
<keyword evidence="5" id="KW-0597">Phosphoprotein</keyword>
<evidence type="ECO:0000256" key="3">
    <source>
        <dbReference type="ARBA" id="ARBA00019471"/>
    </source>
</evidence>
<dbReference type="GO" id="GO:0043005">
    <property type="term" value="C:neuron projection"/>
    <property type="evidence" value="ECO:0007669"/>
    <property type="project" value="TreeGrafter"/>
</dbReference>
<dbReference type="SUPFAM" id="SSF81321">
    <property type="entry name" value="Family A G protein-coupled receptor-like"/>
    <property type="match status" value="1"/>
</dbReference>
<evidence type="ECO:0000313" key="21">
    <source>
        <dbReference type="Proteomes" id="UP000700334"/>
    </source>
</evidence>
<dbReference type="PANTHER" id="PTHR24235:SF24">
    <property type="entry name" value="NEUROPEPTIDE Y RECEPTOR TYPE 1"/>
    <property type="match status" value="1"/>
</dbReference>
<dbReference type="GO" id="GO:0005886">
    <property type="term" value="C:plasma membrane"/>
    <property type="evidence" value="ECO:0007669"/>
    <property type="project" value="UniProtKB-SubCell"/>
</dbReference>
<feature type="transmembrane region" description="Helical" evidence="18">
    <location>
        <begin position="177"/>
        <end position="202"/>
    </location>
</feature>
<evidence type="ECO:0000256" key="14">
    <source>
        <dbReference type="ARBA" id="ARBA00023224"/>
    </source>
</evidence>
<feature type="transmembrane region" description="Helical" evidence="18">
    <location>
        <begin position="360"/>
        <end position="380"/>
    </location>
</feature>
<dbReference type="Proteomes" id="UP000700334">
    <property type="component" value="Unassembled WGS sequence"/>
</dbReference>
<keyword evidence="15" id="KW-0449">Lipoprotein</keyword>
<keyword evidence="14 17" id="KW-0807">Transducer</keyword>
<evidence type="ECO:0000256" key="4">
    <source>
        <dbReference type="ARBA" id="ARBA00022475"/>
    </source>
</evidence>
<evidence type="ECO:0000256" key="8">
    <source>
        <dbReference type="ARBA" id="ARBA00023040"/>
    </source>
</evidence>
<evidence type="ECO:0000256" key="11">
    <source>
        <dbReference type="ARBA" id="ARBA00023157"/>
    </source>
</evidence>
<dbReference type="PRINTS" id="PR01013">
    <property type="entry name" value="NRPEPTIDEY1R"/>
</dbReference>
<evidence type="ECO:0000256" key="12">
    <source>
        <dbReference type="ARBA" id="ARBA00023170"/>
    </source>
</evidence>
<evidence type="ECO:0000256" key="9">
    <source>
        <dbReference type="ARBA" id="ARBA00023136"/>
    </source>
</evidence>
<dbReference type="FunFam" id="1.20.1070.10:FF:000062">
    <property type="entry name" value="Neuropeptide Y receptor type 1"/>
    <property type="match status" value="1"/>
</dbReference>
<comment type="caution">
    <text evidence="20">The sequence shown here is derived from an EMBL/GenBank/DDBJ whole genome shotgun (WGS) entry which is preliminary data.</text>
</comment>
<evidence type="ECO:0000259" key="19">
    <source>
        <dbReference type="PROSITE" id="PS50262"/>
    </source>
</evidence>
<feature type="domain" description="G-protein coupled receptors family 1 profile" evidence="19">
    <location>
        <begin position="156"/>
        <end position="419"/>
    </location>
</feature>
<dbReference type="Pfam" id="PF00001">
    <property type="entry name" value="7tm_1"/>
    <property type="match status" value="1"/>
</dbReference>
<feature type="transmembrane region" description="Helical" evidence="18">
    <location>
        <begin position="255"/>
        <end position="278"/>
    </location>
</feature>
<dbReference type="PRINTS" id="PR01012">
    <property type="entry name" value="NRPEPTIDEYR"/>
</dbReference>
<accession>A0A8J6DLT3</accession>
<dbReference type="InterPro" id="IPR000351">
    <property type="entry name" value="NPY1_rcpt"/>
</dbReference>
<evidence type="ECO:0000256" key="17">
    <source>
        <dbReference type="RuleBase" id="RU000688"/>
    </source>
</evidence>
<feature type="transmembrane region" description="Helical" evidence="18">
    <location>
        <begin position="400"/>
        <end position="422"/>
    </location>
</feature>
<keyword evidence="10" id="KW-0564">Palmitate</keyword>
<reference evidence="20" key="1">
    <citation type="journal article" date="2021" name="Evol. Appl.">
        <title>The genome of the Pyrenean desman and the effects of bottlenecks and inbreeding on the genomic landscape of an endangered species.</title>
        <authorList>
            <person name="Escoda L."/>
            <person name="Castresana J."/>
        </authorList>
    </citation>
    <scope>NUCLEOTIDE SEQUENCE</scope>
    <source>
        <strain evidence="20">IBE-C5619</strain>
    </source>
</reference>
<dbReference type="GO" id="GO:0042923">
    <property type="term" value="F:neuropeptide binding"/>
    <property type="evidence" value="ECO:0007669"/>
    <property type="project" value="TreeGrafter"/>
</dbReference>
<dbReference type="InterPro" id="IPR017452">
    <property type="entry name" value="GPCR_Rhodpsn_7TM"/>
</dbReference>
<feature type="transmembrane region" description="Helical" evidence="18">
    <location>
        <begin position="214"/>
        <end position="235"/>
    </location>
</feature>
<dbReference type="PROSITE" id="PS50262">
    <property type="entry name" value="G_PROTEIN_RECEP_F1_2"/>
    <property type="match status" value="1"/>
</dbReference>
<comment type="similarity">
    <text evidence="2 17">Belongs to the G-protein coupled receptor 1 family.</text>
</comment>
<evidence type="ECO:0000256" key="16">
    <source>
        <dbReference type="ARBA" id="ARBA00053878"/>
    </source>
</evidence>
<dbReference type="InterPro" id="IPR000276">
    <property type="entry name" value="GPCR_Rhodpsn"/>
</dbReference>
<evidence type="ECO:0000256" key="13">
    <source>
        <dbReference type="ARBA" id="ARBA00023180"/>
    </source>
</evidence>
<dbReference type="PANTHER" id="PTHR24235">
    <property type="entry name" value="NEUROPEPTIDE Y RECEPTOR"/>
    <property type="match status" value="1"/>
</dbReference>
<keyword evidence="11" id="KW-1015">Disulfide bond</keyword>
<protein>
    <recommendedName>
        <fullName evidence="3">Neuropeptide Y receptor type 1</fullName>
    </recommendedName>
</protein>
<evidence type="ECO:0000256" key="6">
    <source>
        <dbReference type="ARBA" id="ARBA00022692"/>
    </source>
</evidence>
<dbReference type="CDD" id="cd15395">
    <property type="entry name" value="7tmA_NPY1R"/>
    <property type="match status" value="1"/>
</dbReference>
<proteinExistence type="inferred from homology"/>
<evidence type="ECO:0000256" key="7">
    <source>
        <dbReference type="ARBA" id="ARBA00022989"/>
    </source>
</evidence>
<evidence type="ECO:0000256" key="1">
    <source>
        <dbReference type="ARBA" id="ARBA00004651"/>
    </source>
</evidence>
<gene>
    <name evidence="20" type="ORF">J0S82_011401</name>
</gene>
<keyword evidence="12 17" id="KW-0675">Receptor</keyword>
<dbReference type="Gene3D" id="1.20.1070.10">
    <property type="entry name" value="Rhodopsin 7-helix transmembrane proteins"/>
    <property type="match status" value="1"/>
</dbReference>
<evidence type="ECO:0000256" key="18">
    <source>
        <dbReference type="SAM" id="Phobius"/>
    </source>
</evidence>
<dbReference type="AlphaFoldDB" id="A0A8J6DLT3"/>
<evidence type="ECO:0000256" key="5">
    <source>
        <dbReference type="ARBA" id="ARBA00022553"/>
    </source>
</evidence>
<feature type="transmembrane region" description="Helical" evidence="18">
    <location>
        <begin position="310"/>
        <end position="335"/>
    </location>
</feature>
<dbReference type="InterPro" id="IPR000611">
    <property type="entry name" value="NPY_rcpt"/>
</dbReference>